<dbReference type="Gene3D" id="1.10.287.130">
    <property type="match status" value="1"/>
</dbReference>
<dbReference type="InterPro" id="IPR011006">
    <property type="entry name" value="CheY-like_superfamily"/>
</dbReference>
<evidence type="ECO:0000256" key="14">
    <source>
        <dbReference type="ARBA" id="ARBA00070152"/>
    </source>
</evidence>
<dbReference type="PROSITE" id="PS50112">
    <property type="entry name" value="PAS"/>
    <property type="match status" value="1"/>
</dbReference>
<dbReference type="Gene3D" id="2.10.70.100">
    <property type="match status" value="1"/>
</dbReference>
<dbReference type="CDD" id="cd17546">
    <property type="entry name" value="REC_hyHK_CKI1_RcsC-like"/>
    <property type="match status" value="1"/>
</dbReference>
<dbReference type="PROSITE" id="PS50113">
    <property type="entry name" value="PAC"/>
    <property type="match status" value="2"/>
</dbReference>
<dbReference type="eggNOG" id="COG5000">
    <property type="taxonomic scope" value="Bacteria"/>
</dbReference>
<dbReference type="InterPro" id="IPR036890">
    <property type="entry name" value="HATPase_C_sf"/>
</dbReference>
<evidence type="ECO:0000313" key="20">
    <source>
        <dbReference type="EMBL" id="AGX88387.1"/>
    </source>
</evidence>
<keyword evidence="6" id="KW-0547">Nucleotide-binding</keyword>
<evidence type="ECO:0000256" key="15">
    <source>
        <dbReference type="PROSITE-ProRule" id="PRU00169"/>
    </source>
</evidence>
<dbReference type="Gene3D" id="3.30.450.20">
    <property type="entry name" value="PAS domain"/>
    <property type="match status" value="4"/>
</dbReference>
<comment type="catalytic activity">
    <reaction evidence="1">
        <text>ATP + protein L-histidine = ADP + protein N-phospho-L-histidine.</text>
        <dbReference type="EC" id="2.7.13.3"/>
    </reaction>
</comment>
<feature type="modified residue" description="4-aspartylphosphate" evidence="15">
    <location>
        <position position="843"/>
    </location>
</feature>
<dbReference type="RefSeq" id="WP_022775940.1">
    <property type="nucleotide sequence ID" value="NC_022576.1"/>
</dbReference>
<dbReference type="InterPro" id="IPR000700">
    <property type="entry name" value="PAS-assoc_C"/>
</dbReference>
<proteinExistence type="predicted"/>
<comment type="subunit">
    <text evidence="12">At low DSF concentrations, interacts with RpfF.</text>
</comment>
<dbReference type="PROSITE" id="PS50109">
    <property type="entry name" value="HIS_KIN"/>
    <property type="match status" value="1"/>
</dbReference>
<dbReference type="CDD" id="cd00082">
    <property type="entry name" value="HisKA"/>
    <property type="match status" value="1"/>
</dbReference>
<evidence type="ECO:0000256" key="2">
    <source>
        <dbReference type="ARBA" id="ARBA00012438"/>
    </source>
</evidence>
<keyword evidence="21" id="KW-1185">Reference proteome</keyword>
<dbReference type="CDD" id="cd00130">
    <property type="entry name" value="PAS"/>
    <property type="match status" value="3"/>
</dbReference>
<evidence type="ECO:0000256" key="11">
    <source>
        <dbReference type="ARBA" id="ARBA00058004"/>
    </source>
</evidence>
<dbReference type="InterPro" id="IPR001610">
    <property type="entry name" value="PAC"/>
</dbReference>
<feature type="domain" description="PAC" evidence="19">
    <location>
        <begin position="350"/>
        <end position="402"/>
    </location>
</feature>
<feature type="domain" description="Response regulatory" evidence="17">
    <location>
        <begin position="793"/>
        <end position="913"/>
    </location>
</feature>
<dbReference type="GO" id="GO:0005524">
    <property type="term" value="F:ATP binding"/>
    <property type="evidence" value="ECO:0007669"/>
    <property type="project" value="UniProtKB-KW"/>
</dbReference>
<dbReference type="PROSITE" id="PS50110">
    <property type="entry name" value="RESPONSE_REGULATORY"/>
    <property type="match status" value="1"/>
</dbReference>
<dbReference type="Gene3D" id="3.40.50.2300">
    <property type="match status" value="1"/>
</dbReference>
<dbReference type="eggNOG" id="COG0784">
    <property type="taxonomic scope" value="Bacteria"/>
</dbReference>
<evidence type="ECO:0000256" key="13">
    <source>
        <dbReference type="ARBA" id="ARBA00068150"/>
    </source>
</evidence>
<dbReference type="CDD" id="cd16922">
    <property type="entry name" value="HATPase_EvgS-ArcB-TorS-like"/>
    <property type="match status" value="1"/>
</dbReference>
<evidence type="ECO:0000259" key="18">
    <source>
        <dbReference type="PROSITE" id="PS50112"/>
    </source>
</evidence>
<dbReference type="SMART" id="SM00388">
    <property type="entry name" value="HisKA"/>
    <property type="match status" value="1"/>
</dbReference>
<dbReference type="Pfam" id="PF00512">
    <property type="entry name" value="HisKA"/>
    <property type="match status" value="1"/>
</dbReference>
<evidence type="ECO:0000256" key="10">
    <source>
        <dbReference type="ARBA" id="ARBA00023026"/>
    </source>
</evidence>
<evidence type="ECO:0000256" key="3">
    <source>
        <dbReference type="ARBA" id="ARBA00022553"/>
    </source>
</evidence>
<comment type="function">
    <text evidence="11">Member of the two-component regulatory system BvgS/BvgA. Phosphorylates BvgA via a four-step phosphorelay in response to environmental signals.</text>
</comment>
<dbReference type="InterPro" id="IPR036097">
    <property type="entry name" value="HisK_dim/P_sf"/>
</dbReference>
<dbReference type="SMART" id="SM00086">
    <property type="entry name" value="PAC"/>
    <property type="match status" value="2"/>
</dbReference>
<keyword evidence="9" id="KW-0902">Two-component regulatory system</keyword>
<dbReference type="GO" id="GO:0000155">
    <property type="term" value="F:phosphorelay sensor kinase activity"/>
    <property type="evidence" value="ECO:0007669"/>
    <property type="project" value="InterPro"/>
</dbReference>
<dbReference type="InterPro" id="IPR005467">
    <property type="entry name" value="His_kinase_dom"/>
</dbReference>
<feature type="domain" description="PAC" evidence="19">
    <location>
        <begin position="473"/>
        <end position="525"/>
    </location>
</feature>
<feature type="domain" description="PAS" evidence="18">
    <location>
        <begin position="19"/>
        <end position="58"/>
    </location>
</feature>
<dbReference type="KEGG" id="cbx:Cenrod_2325"/>
<dbReference type="SMART" id="SM00448">
    <property type="entry name" value="REC"/>
    <property type="match status" value="1"/>
</dbReference>
<dbReference type="FunFam" id="3.30.565.10:FF:000010">
    <property type="entry name" value="Sensor histidine kinase RcsC"/>
    <property type="match status" value="1"/>
</dbReference>
<organism evidence="20 21">
    <name type="scientific">Candidatus Symbiobacter mobilis CR</name>
    <dbReference type="NCBI Taxonomy" id="946483"/>
    <lineage>
        <taxon>Bacteria</taxon>
        <taxon>Pseudomonadati</taxon>
        <taxon>Pseudomonadota</taxon>
        <taxon>Betaproteobacteria</taxon>
        <taxon>Burkholderiales</taxon>
        <taxon>Comamonadaceae</taxon>
    </lineage>
</organism>
<keyword evidence="5" id="KW-0732">Signal</keyword>
<evidence type="ECO:0000256" key="9">
    <source>
        <dbReference type="ARBA" id="ARBA00023012"/>
    </source>
</evidence>
<name>U5NAI4_9BURK</name>
<dbReference type="STRING" id="946483.Cenrod_2325"/>
<dbReference type="EC" id="2.7.13.3" evidence="2"/>
<evidence type="ECO:0000256" key="7">
    <source>
        <dbReference type="ARBA" id="ARBA00022777"/>
    </source>
</evidence>
<dbReference type="SUPFAM" id="SSF47384">
    <property type="entry name" value="Homodimeric domain of signal transducing histidine kinase"/>
    <property type="match status" value="1"/>
</dbReference>
<dbReference type="InterPro" id="IPR035965">
    <property type="entry name" value="PAS-like_dom_sf"/>
</dbReference>
<dbReference type="OrthoDB" id="8552871at2"/>
<dbReference type="Pfam" id="PF02518">
    <property type="entry name" value="HATPase_c"/>
    <property type="match status" value="1"/>
</dbReference>
<dbReference type="InterPro" id="IPR000014">
    <property type="entry name" value="PAS"/>
</dbReference>
<dbReference type="PRINTS" id="PR00344">
    <property type="entry name" value="BCTRLSENSOR"/>
</dbReference>
<dbReference type="SUPFAM" id="SSF52172">
    <property type="entry name" value="CheY-like"/>
    <property type="match status" value="1"/>
</dbReference>
<feature type="domain" description="Histidine kinase" evidence="16">
    <location>
        <begin position="543"/>
        <end position="765"/>
    </location>
</feature>
<dbReference type="Gene3D" id="3.30.565.10">
    <property type="entry name" value="Histidine kinase-like ATPase, C-terminal domain"/>
    <property type="match status" value="1"/>
</dbReference>
<dbReference type="PANTHER" id="PTHR45339">
    <property type="entry name" value="HYBRID SIGNAL TRANSDUCTION HISTIDINE KINASE J"/>
    <property type="match status" value="1"/>
</dbReference>
<evidence type="ECO:0000259" key="16">
    <source>
        <dbReference type="PROSITE" id="PS50109"/>
    </source>
</evidence>
<protein>
    <recommendedName>
        <fullName evidence="13">Sensory/regulatory protein RpfC</fullName>
        <ecNumber evidence="2">2.7.13.3</ecNumber>
    </recommendedName>
    <alternativeName>
        <fullName evidence="14">Virulence sensor protein BvgS</fullName>
    </alternativeName>
</protein>
<gene>
    <name evidence="20" type="ORF">Cenrod_2325</name>
</gene>
<dbReference type="Pfam" id="PF00072">
    <property type="entry name" value="Response_reg"/>
    <property type="match status" value="1"/>
</dbReference>
<dbReference type="PANTHER" id="PTHR45339:SF5">
    <property type="entry name" value="HISTIDINE KINASE"/>
    <property type="match status" value="1"/>
</dbReference>
<evidence type="ECO:0000256" key="4">
    <source>
        <dbReference type="ARBA" id="ARBA00022679"/>
    </source>
</evidence>
<evidence type="ECO:0000256" key="1">
    <source>
        <dbReference type="ARBA" id="ARBA00000085"/>
    </source>
</evidence>
<evidence type="ECO:0000256" key="6">
    <source>
        <dbReference type="ARBA" id="ARBA00022741"/>
    </source>
</evidence>
<dbReference type="InterPro" id="IPR004358">
    <property type="entry name" value="Sig_transdc_His_kin-like_C"/>
</dbReference>
<reference evidence="20 21" key="1">
    <citation type="journal article" date="2013" name="Genome Biol.">
        <title>Genomic analysis reveals key aspects of prokaryotic symbiosis in the phototrophic consortium "Chlorochromatium aggregatum".</title>
        <authorList>
            <person name="Liu Z."/>
            <person name="Muller J."/>
            <person name="Li T."/>
            <person name="Alvey R.M."/>
            <person name="Vogl K."/>
            <person name="Frigaard N.U."/>
            <person name="Rockwell N.C."/>
            <person name="Boyd E.S."/>
            <person name="Tomsho L.P."/>
            <person name="Schuster S.C."/>
            <person name="Henke P."/>
            <person name="Rohde M."/>
            <person name="Overmann J."/>
            <person name="Bryant D.A."/>
        </authorList>
    </citation>
    <scope>NUCLEOTIDE SEQUENCE [LARGE SCALE GENOMIC DNA]</scope>
    <source>
        <strain evidence="20">CR</strain>
    </source>
</reference>
<dbReference type="HOGENOM" id="CLU_000445_114_15_4"/>
<dbReference type="SMART" id="SM00091">
    <property type="entry name" value="PAS"/>
    <property type="match status" value="4"/>
</dbReference>
<keyword evidence="4" id="KW-0808">Transferase</keyword>
<dbReference type="NCBIfam" id="TIGR00229">
    <property type="entry name" value="sensory_box"/>
    <property type="match status" value="1"/>
</dbReference>
<keyword evidence="7 20" id="KW-0418">Kinase</keyword>
<dbReference type="eggNOG" id="COG0642">
    <property type="taxonomic scope" value="Bacteria"/>
</dbReference>
<evidence type="ECO:0000259" key="17">
    <source>
        <dbReference type="PROSITE" id="PS50110"/>
    </source>
</evidence>
<dbReference type="PROSITE" id="PS01228">
    <property type="entry name" value="COF_1"/>
    <property type="match status" value="1"/>
</dbReference>
<dbReference type="InterPro" id="IPR003661">
    <property type="entry name" value="HisK_dim/P_dom"/>
</dbReference>
<keyword evidence="8" id="KW-0067">ATP-binding</keyword>
<dbReference type="SUPFAM" id="SSF55874">
    <property type="entry name" value="ATPase domain of HSP90 chaperone/DNA topoisomerase II/histidine kinase"/>
    <property type="match status" value="1"/>
</dbReference>
<keyword evidence="10" id="KW-0843">Virulence</keyword>
<dbReference type="AlphaFoldDB" id="U5NAI4"/>
<evidence type="ECO:0000256" key="12">
    <source>
        <dbReference type="ARBA" id="ARBA00064003"/>
    </source>
</evidence>
<dbReference type="FunFam" id="1.10.287.130:FF:000002">
    <property type="entry name" value="Two-component osmosensing histidine kinase"/>
    <property type="match status" value="1"/>
</dbReference>
<evidence type="ECO:0000259" key="19">
    <source>
        <dbReference type="PROSITE" id="PS50113"/>
    </source>
</evidence>
<dbReference type="SUPFAM" id="SSF55785">
    <property type="entry name" value="PYP-like sensor domain (PAS domain)"/>
    <property type="match status" value="4"/>
</dbReference>
<dbReference type="SMART" id="SM00387">
    <property type="entry name" value="HATPase_c"/>
    <property type="match status" value="1"/>
</dbReference>
<dbReference type="EMBL" id="CP004885">
    <property type="protein sequence ID" value="AGX88387.1"/>
    <property type="molecule type" value="Genomic_DNA"/>
</dbReference>
<accession>U5NAI4</accession>
<sequence>MNIDINDSPLQGNRTCHCRKLLDSLTLGVVLQDMDGTIVSANPAAQHILGLTLDQMRGVNSIDPRWKATHEDGSPFPGEEHPAMVALRTQKPVLDVVMGVFNPKIEAQTWINIRAFPIIDDTNARLSGVYALFEDITKLTLANKNTQESETRFQSLFSSMSEGVALHRLVYDANGQAIDYTILEVNPAFERQTGMPRETVVGQRASQAYGTGVAPFLDIYTKTVLTHESIKFEKQFLPLQRIFQIKAFAFGPDCFATIFEDITEHKRVDDQLRASQAMLSRTESIAHIGSWEWDIATDTVTWSDELFRIFQRDPSRGAPSFAEHPTLYAQPDLHRLQEAVQIALSQGTPYELELRAIREDGMERICLARGHVGRNANNQVERLFGSLQDITERAQTRTERDHLLKIVEEAPEFISMATLEYKFVFLNKAGLKLVGLPEDINVRTLSSQDIRPPWIMKKIMEDIVPTALRQGCWQGETVLLHRDGHEIPVYQLLFVQHDEFGNPQYLSTVIRDISIQKNYEMELTQEKENAEAANLAKSRFLATMSHEIRTPMNGILGMAQLLLMSEYTEEERREYARTILVSGQTLLTLLNDILDLSKIEAGKLQLDSIVFDPASLLHETCDLFAVAAQAKKLTMEYQWHGTPGCRFKADAYRIRQMLSNLIGNAIKFTKSGSIHIDGMEWEGNHNSVILEFAVRDTGIGIPPEKMNVLFQPFSQTDNSTTRQYGGTGLGLSIVRTLAQRMGGDVGVESTMGDGSIFWFRVRAELVSQNHESRCADRKKYDKAEITAALSNRKILVVEDNVVNCMVIESILDKLGLNATVAHDGQQAVDAIMNGDCHDLILMDIHMPVMDGYLATERIREWEATNNRPRIPIIALTADAYEQDHQHCLQVGMDDFLTKPVVIHDLQTALVRWL</sequence>
<evidence type="ECO:0000256" key="8">
    <source>
        <dbReference type="ARBA" id="ARBA00022840"/>
    </source>
</evidence>
<evidence type="ECO:0000256" key="5">
    <source>
        <dbReference type="ARBA" id="ARBA00022729"/>
    </source>
</evidence>
<dbReference type="InterPro" id="IPR001789">
    <property type="entry name" value="Sig_transdc_resp-reg_receiver"/>
</dbReference>
<keyword evidence="3 15" id="KW-0597">Phosphoprotein</keyword>
<dbReference type="Pfam" id="PF13188">
    <property type="entry name" value="PAS_8"/>
    <property type="match status" value="2"/>
</dbReference>
<evidence type="ECO:0000313" key="21">
    <source>
        <dbReference type="Proteomes" id="UP000017184"/>
    </source>
</evidence>
<dbReference type="Proteomes" id="UP000017184">
    <property type="component" value="Chromosome"/>
</dbReference>
<dbReference type="InterPro" id="IPR013655">
    <property type="entry name" value="PAS_fold_3"/>
</dbReference>
<dbReference type="InterPro" id="IPR003594">
    <property type="entry name" value="HATPase_dom"/>
</dbReference>
<dbReference type="Pfam" id="PF08447">
    <property type="entry name" value="PAS_3"/>
    <property type="match status" value="1"/>
</dbReference>